<gene>
    <name evidence="2" type="ORF">FYJ73_14105</name>
</gene>
<accession>A0A7K0KIV2</accession>
<keyword evidence="3" id="KW-1185">Reference proteome</keyword>
<protein>
    <submittedName>
        <fullName evidence="2">Uncharacterized protein</fullName>
    </submittedName>
</protein>
<evidence type="ECO:0000313" key="2">
    <source>
        <dbReference type="EMBL" id="MST85784.1"/>
    </source>
</evidence>
<feature type="signal peptide" evidence="1">
    <location>
        <begin position="1"/>
        <end position="19"/>
    </location>
</feature>
<proteinExistence type="predicted"/>
<evidence type="ECO:0000256" key="1">
    <source>
        <dbReference type="SAM" id="SignalP"/>
    </source>
</evidence>
<sequence length="335" mass="36250">MKKILSLCVALLAATQMFASFVPKFGENGKCTISLSDLKATDGVTIDAKAGTITSDGKGEFYLDLPAEGVDLSACTNLIVDHEGDDIVQLLLVEDAKSGKVGGFYSSKYNLDLTQYADKTSAVNKMEWHCNVAGTMTVKSITLTKKVESHFQYKADEIALTEVFFHAWSAPTDGEDQGKVPCTLALNQELSAGDLVYGNVNVDYLQYAPLDGFKEIRIYGDPGLKYRVLLNRETAGGKLVELDPEGDENGLAVCDISSLPYVHLNAIKLAWGSSKGVVKGLCVSTTATGIRECHVANEQDIIVSYNLAGQKVNRNAKGLILQKTKDGKVIKRIVR</sequence>
<dbReference type="AlphaFoldDB" id="A0A7K0KIV2"/>
<feature type="chain" id="PRO_5029600365" evidence="1">
    <location>
        <begin position="20"/>
        <end position="335"/>
    </location>
</feature>
<dbReference type="EMBL" id="VUNG01000052">
    <property type="protein sequence ID" value="MST85784.1"/>
    <property type="molecule type" value="Genomic_DNA"/>
</dbReference>
<dbReference type="RefSeq" id="WP_154535384.1">
    <property type="nucleotide sequence ID" value="NZ_VUNG01000052.1"/>
</dbReference>
<evidence type="ECO:0000313" key="3">
    <source>
        <dbReference type="Proteomes" id="UP000438914"/>
    </source>
</evidence>
<dbReference type="Proteomes" id="UP000438914">
    <property type="component" value="Unassembled WGS sequence"/>
</dbReference>
<comment type="caution">
    <text evidence="2">The sequence shown here is derived from an EMBL/GenBank/DDBJ whole genome shotgun (WGS) entry which is preliminary data.</text>
</comment>
<keyword evidence="1" id="KW-0732">Signal</keyword>
<reference evidence="2 3" key="1">
    <citation type="submission" date="2019-08" db="EMBL/GenBank/DDBJ databases">
        <title>In-depth cultivation of the pig gut microbiome towards novel bacterial diversity and tailored functional studies.</title>
        <authorList>
            <person name="Wylensek D."/>
            <person name="Hitch T.C.A."/>
            <person name="Clavel T."/>
        </authorList>
    </citation>
    <scope>NUCLEOTIDE SEQUENCE [LARGE SCALE GENOMIC DNA]</scope>
    <source>
        <strain evidence="2 3">LKV-178-WT-2A</strain>
    </source>
</reference>
<name>A0A7K0KIV2_9BACT</name>
<organism evidence="2 3">
    <name type="scientific">Hallella mizrahii</name>
    <dbReference type="NCBI Taxonomy" id="2606637"/>
    <lineage>
        <taxon>Bacteria</taxon>
        <taxon>Pseudomonadati</taxon>
        <taxon>Bacteroidota</taxon>
        <taxon>Bacteroidia</taxon>
        <taxon>Bacteroidales</taxon>
        <taxon>Prevotellaceae</taxon>
        <taxon>Hallella</taxon>
    </lineage>
</organism>